<comment type="caution">
    <text evidence="8">The sequence shown here is derived from an EMBL/GenBank/DDBJ whole genome shotgun (WGS) entry which is preliminary data.</text>
</comment>
<keyword evidence="9" id="KW-1185">Reference proteome</keyword>
<accession>A0ABT7C1I2</accession>
<evidence type="ECO:0000256" key="4">
    <source>
        <dbReference type="PROSITE-ProRule" id="PRU00473"/>
    </source>
</evidence>
<evidence type="ECO:0000313" key="9">
    <source>
        <dbReference type="Proteomes" id="UP001232992"/>
    </source>
</evidence>
<feature type="coiled-coil region" evidence="5">
    <location>
        <begin position="93"/>
        <end position="120"/>
    </location>
</feature>
<dbReference type="CDD" id="cd07185">
    <property type="entry name" value="OmpA_C-like"/>
    <property type="match status" value="1"/>
</dbReference>
<gene>
    <name evidence="8" type="ORF">PMH09_19160</name>
</gene>
<dbReference type="PANTHER" id="PTHR30329:SF21">
    <property type="entry name" value="LIPOPROTEIN YIAD-RELATED"/>
    <property type="match status" value="1"/>
</dbReference>
<dbReference type="RefSeq" id="WP_283759954.1">
    <property type="nucleotide sequence ID" value="NZ_JAQOSQ010000031.1"/>
</dbReference>
<feature type="transmembrane region" description="Helical" evidence="6">
    <location>
        <begin position="20"/>
        <end position="51"/>
    </location>
</feature>
<evidence type="ECO:0000259" key="7">
    <source>
        <dbReference type="PROSITE" id="PS51123"/>
    </source>
</evidence>
<evidence type="ECO:0000256" key="6">
    <source>
        <dbReference type="SAM" id="Phobius"/>
    </source>
</evidence>
<keyword evidence="5" id="KW-0175">Coiled coil</keyword>
<dbReference type="SUPFAM" id="SSF103088">
    <property type="entry name" value="OmpA-like"/>
    <property type="match status" value="1"/>
</dbReference>
<dbReference type="InterPro" id="IPR006665">
    <property type="entry name" value="OmpA-like"/>
</dbReference>
<dbReference type="PRINTS" id="PR01021">
    <property type="entry name" value="OMPADOMAIN"/>
</dbReference>
<sequence>MAEPSESPTPPSSPPRGRLVVFFLTMVFRLLLLGVGSPIAFIVGIAIAFVYPARNPPTPWIEQVGQRPFRPLTLQWWQGNRPVQLVPLSSEQRQQGQQELQQLKSELSRWSDRLTLLENRLDRPLPDKNIETRLNLLEQQLFPQSAAASDDRARFLVTLPSDRLFAEDRSSLNPAQSELLDSIIADLRNYPGSIVQITAYTDNLGDAQENLELSLQQSTTVYDYLYPGLGDDYSFVRVGYGETRPIVPNDSEINRQRNRRVEITID</sequence>
<feature type="domain" description="OmpA-like" evidence="7">
    <location>
        <begin position="152"/>
        <end position="266"/>
    </location>
</feature>
<dbReference type="EMBL" id="JAQOSQ010000031">
    <property type="protein sequence ID" value="MDJ1185310.1"/>
    <property type="molecule type" value="Genomic_DNA"/>
</dbReference>
<dbReference type="PROSITE" id="PS51123">
    <property type="entry name" value="OMPA_2"/>
    <property type="match status" value="1"/>
</dbReference>
<keyword evidence="2 4" id="KW-0472">Membrane</keyword>
<keyword evidence="6" id="KW-1133">Transmembrane helix</keyword>
<keyword evidence="6" id="KW-0812">Transmembrane</keyword>
<dbReference type="InterPro" id="IPR050330">
    <property type="entry name" value="Bact_OuterMem_StrucFunc"/>
</dbReference>
<dbReference type="PANTHER" id="PTHR30329">
    <property type="entry name" value="STATOR ELEMENT OF FLAGELLAR MOTOR COMPLEX"/>
    <property type="match status" value="1"/>
</dbReference>
<name>A0ABT7C1I2_9CYAN</name>
<dbReference type="InterPro" id="IPR036737">
    <property type="entry name" value="OmpA-like_sf"/>
</dbReference>
<dbReference type="Pfam" id="PF00691">
    <property type="entry name" value="OmpA"/>
    <property type="match status" value="1"/>
</dbReference>
<evidence type="ECO:0000256" key="3">
    <source>
        <dbReference type="ARBA" id="ARBA00023237"/>
    </source>
</evidence>
<evidence type="ECO:0000256" key="1">
    <source>
        <dbReference type="ARBA" id="ARBA00004442"/>
    </source>
</evidence>
<dbReference type="Proteomes" id="UP001232992">
    <property type="component" value="Unassembled WGS sequence"/>
</dbReference>
<reference evidence="8 9" key="1">
    <citation type="submission" date="2023-01" db="EMBL/GenBank/DDBJ databases">
        <title>Novel diversity within Roseofilum (Cyanobacteria; Desertifilaceae) from marine benthic mats with descriptions of four novel species.</title>
        <authorList>
            <person name="Wang Y."/>
            <person name="Berthold D.E."/>
            <person name="Hu J."/>
            <person name="Lefler F.W."/>
            <person name="Laughinghouse H.D. IV."/>
        </authorList>
    </citation>
    <scope>NUCLEOTIDE SEQUENCE [LARGE SCALE GENOMIC DNA]</scope>
    <source>
        <strain evidence="8 9">BLCC-M143</strain>
    </source>
</reference>
<proteinExistence type="predicted"/>
<organism evidence="8 9">
    <name type="scientific">Roseofilum casamattae BLCC-M143</name>
    <dbReference type="NCBI Taxonomy" id="3022442"/>
    <lineage>
        <taxon>Bacteria</taxon>
        <taxon>Bacillati</taxon>
        <taxon>Cyanobacteriota</taxon>
        <taxon>Cyanophyceae</taxon>
        <taxon>Desertifilales</taxon>
        <taxon>Desertifilaceae</taxon>
        <taxon>Roseofilum</taxon>
        <taxon>Roseofilum casamattae</taxon>
    </lineage>
</organism>
<dbReference type="InterPro" id="IPR006664">
    <property type="entry name" value="OMP_bac"/>
</dbReference>
<evidence type="ECO:0000256" key="5">
    <source>
        <dbReference type="SAM" id="Coils"/>
    </source>
</evidence>
<protein>
    <submittedName>
        <fullName evidence="8">OmpA family protein</fullName>
    </submittedName>
</protein>
<comment type="subcellular location">
    <subcellularLocation>
        <location evidence="1">Cell outer membrane</location>
    </subcellularLocation>
</comment>
<evidence type="ECO:0000256" key="2">
    <source>
        <dbReference type="ARBA" id="ARBA00023136"/>
    </source>
</evidence>
<evidence type="ECO:0000313" key="8">
    <source>
        <dbReference type="EMBL" id="MDJ1185310.1"/>
    </source>
</evidence>
<dbReference type="Gene3D" id="3.30.1330.60">
    <property type="entry name" value="OmpA-like domain"/>
    <property type="match status" value="1"/>
</dbReference>
<keyword evidence="3" id="KW-0998">Cell outer membrane</keyword>